<protein>
    <submittedName>
        <fullName evidence="4">Transglutaminase-like superfamily protein</fullName>
    </submittedName>
</protein>
<keyword evidence="1" id="KW-0472">Membrane</keyword>
<proteinExistence type="predicted"/>
<dbReference type="STRING" id="1529.SAMN04487885_10912"/>
<evidence type="ECO:0000313" key="3">
    <source>
        <dbReference type="EMBL" id="PWL52392.1"/>
    </source>
</evidence>
<dbReference type="AlphaFoldDB" id="A0A1I2L635"/>
<keyword evidence="1" id="KW-1133">Transmembrane helix</keyword>
<evidence type="ECO:0000313" key="5">
    <source>
        <dbReference type="Proteomes" id="UP000182135"/>
    </source>
</evidence>
<feature type="transmembrane region" description="Helical" evidence="1">
    <location>
        <begin position="212"/>
        <end position="234"/>
    </location>
</feature>
<feature type="transmembrane region" description="Helical" evidence="1">
    <location>
        <begin position="55"/>
        <end position="72"/>
    </location>
</feature>
<feature type="domain" description="Transglutaminase-like" evidence="2">
    <location>
        <begin position="516"/>
        <end position="591"/>
    </location>
</feature>
<dbReference type="Gene3D" id="3.10.620.30">
    <property type="match status" value="1"/>
</dbReference>
<dbReference type="Pfam" id="PF01841">
    <property type="entry name" value="Transglut_core"/>
    <property type="match status" value="1"/>
</dbReference>
<reference evidence="3 6" key="2">
    <citation type="submission" date="2018-03" db="EMBL/GenBank/DDBJ databases">
        <title>The uncultured portion of the human microbiome is neutrally assembled.</title>
        <authorList>
            <person name="Jeraldo P."/>
            <person name="Boardman L."/>
            <person name="White B.A."/>
            <person name="Nelson H."/>
            <person name="Goldenfeld N."/>
            <person name="Chia N."/>
        </authorList>
    </citation>
    <scope>NUCLEOTIDE SEQUENCE [LARGE SCALE GENOMIC DNA]</scope>
    <source>
        <strain evidence="3">CIM:MAG 903</strain>
    </source>
</reference>
<feature type="transmembrane region" description="Helical" evidence="1">
    <location>
        <begin position="643"/>
        <end position="668"/>
    </location>
</feature>
<dbReference type="PANTHER" id="PTHR42736:SF1">
    <property type="entry name" value="PROTEIN-GLUTAMINE GAMMA-GLUTAMYLTRANSFERASE"/>
    <property type="match status" value="1"/>
</dbReference>
<dbReference type="InterPro" id="IPR002931">
    <property type="entry name" value="Transglutaminase-like"/>
</dbReference>
<dbReference type="SUPFAM" id="SSF54001">
    <property type="entry name" value="Cysteine proteinases"/>
    <property type="match status" value="1"/>
</dbReference>
<reference evidence="4 5" key="1">
    <citation type="submission" date="2016-10" db="EMBL/GenBank/DDBJ databases">
        <authorList>
            <person name="de Groot N.N."/>
        </authorList>
    </citation>
    <scope>NUCLEOTIDE SEQUENCE [LARGE SCALE GENOMIC DNA]</scope>
    <source>
        <strain evidence="4 5">NLAE-zl-G419</strain>
    </source>
</reference>
<dbReference type="eggNOG" id="COG1305">
    <property type="taxonomic scope" value="Bacteria"/>
</dbReference>
<dbReference type="SMART" id="SM00460">
    <property type="entry name" value="TGc"/>
    <property type="match status" value="1"/>
</dbReference>
<keyword evidence="5" id="KW-1185">Reference proteome</keyword>
<dbReference type="PANTHER" id="PTHR42736">
    <property type="entry name" value="PROTEIN-GLUTAMINE GAMMA-GLUTAMYLTRANSFERASE"/>
    <property type="match status" value="1"/>
</dbReference>
<organism evidence="4 5">
    <name type="scientific">Clostridium cadaveris</name>
    <dbReference type="NCBI Taxonomy" id="1529"/>
    <lineage>
        <taxon>Bacteria</taxon>
        <taxon>Bacillati</taxon>
        <taxon>Bacillota</taxon>
        <taxon>Clostridia</taxon>
        <taxon>Eubacteriales</taxon>
        <taxon>Clostridiaceae</taxon>
        <taxon>Clostridium</taxon>
    </lineage>
</organism>
<dbReference type="GeneID" id="90545937"/>
<feature type="transmembrane region" description="Helical" evidence="1">
    <location>
        <begin position="187"/>
        <end position="205"/>
    </location>
</feature>
<dbReference type="EMBL" id="QAMZ01000049">
    <property type="protein sequence ID" value="PWL52392.1"/>
    <property type="molecule type" value="Genomic_DNA"/>
</dbReference>
<sequence>MNSSVRSTLKFAKVEKELSLEFSPRDLWWEWLLAFIGTVSFINLLCVIFSIKNTYLIVLGAAFLSIGIQFLYSYGGKIRILSFGILLFGILAALLVYTKILGGFYITINQVLDTFGNCFGKIMPIFSVPVLKEEYVLSQMLFIGILTFIMAYPITFSSKNKEIIIPTICSCILLVLCGVLKCQVQPILLIFWSIFVLGIVIGKICANKRITFILGGATGIICILSVVIFSLTGFTDNYEGMNIFSSAKSSMDNLVHNARYQGTNIMPEGDFRNLKPFHPTEKEQLEIVMNKPDSLYLRGFVGSKYNGRGWDNISNSKLFESKDLFYWLHEEGFYGQTQIANLAQSVDSSITNDKYNQISIRNIGANSKYIYSPYELVDGGSISLPEDNIGDENILANGFKGNRYYKYTALLNQVKSYTTLSQKLNSQLSSNEKDIESYINSEEHYNEFVYDTYLDMPENIRNLLKNHLGDYNLEGNTHLNYYNAKQNILSYLTTKLSYSTDVHFTDNGNDFLQNFLEGSCEGYSVHYATAATLMFRYYKIPARYVEGFVITPDDVKGVLANSAISIDETHAHAWVEFYQDGVGWIPFEVTPPYLNIMEKDDELSGLPNMDYEESNIEQNDNGNNEQDVNEGISEMDKMKHFSFVLNVMKFTLGLIILILLALIMIVLYKRLKLKRRLKTFESSDIQESIIQIFSYIADMMIVTGVIKDENEIYEVDISLREWLKDDTSDFQKALQIYEEARYSRHEMNSLQRQYLIDTKDKIQKKIRYNAKFFRNLKYRLVNCIY</sequence>
<evidence type="ECO:0000313" key="6">
    <source>
        <dbReference type="Proteomes" id="UP000246114"/>
    </source>
</evidence>
<name>A0A1I2L635_9CLOT</name>
<dbReference type="Proteomes" id="UP000246114">
    <property type="component" value="Unassembled WGS sequence"/>
</dbReference>
<dbReference type="InterPro" id="IPR038765">
    <property type="entry name" value="Papain-like_cys_pep_sf"/>
</dbReference>
<gene>
    <name evidence="3" type="ORF">DBY38_10680</name>
    <name evidence="4" type="ORF">SAMN04487885_10912</name>
</gene>
<feature type="transmembrane region" description="Helical" evidence="1">
    <location>
        <begin position="135"/>
        <end position="156"/>
    </location>
</feature>
<feature type="transmembrane region" description="Helical" evidence="1">
    <location>
        <begin position="78"/>
        <end position="97"/>
    </location>
</feature>
<dbReference type="Proteomes" id="UP000182135">
    <property type="component" value="Unassembled WGS sequence"/>
</dbReference>
<accession>A0A1I2L635</accession>
<feature type="transmembrane region" description="Helical" evidence="1">
    <location>
        <begin position="163"/>
        <end position="181"/>
    </location>
</feature>
<dbReference type="RefSeq" id="WP_074845288.1">
    <property type="nucleotide sequence ID" value="NZ_BAAACD010000005.1"/>
</dbReference>
<evidence type="ECO:0000259" key="2">
    <source>
        <dbReference type="SMART" id="SM00460"/>
    </source>
</evidence>
<keyword evidence="1" id="KW-0812">Transmembrane</keyword>
<evidence type="ECO:0000256" key="1">
    <source>
        <dbReference type="SAM" id="Phobius"/>
    </source>
</evidence>
<dbReference type="OrthoDB" id="9804872at2"/>
<feature type="transmembrane region" description="Helical" evidence="1">
    <location>
        <begin position="28"/>
        <end position="48"/>
    </location>
</feature>
<dbReference type="InterPro" id="IPR052901">
    <property type="entry name" value="Bact_TGase-like"/>
</dbReference>
<dbReference type="EMBL" id="FOOE01000009">
    <property type="protein sequence ID" value="SFF74794.1"/>
    <property type="molecule type" value="Genomic_DNA"/>
</dbReference>
<evidence type="ECO:0000313" key="4">
    <source>
        <dbReference type="EMBL" id="SFF74794.1"/>
    </source>
</evidence>